<dbReference type="FunFam" id="3.30.1370.70:FF:000001">
    <property type="entry name" value="NifU-like protein 4, mitochondrial"/>
    <property type="match status" value="1"/>
</dbReference>
<dbReference type="PANTHER" id="PTHR11178:SF1">
    <property type="entry name" value="NFU1 IRON-SULFUR CLUSTER SCAFFOLD HOMOLOG, MITOCHONDRIAL"/>
    <property type="match status" value="1"/>
</dbReference>
<dbReference type="Pfam" id="PF08712">
    <property type="entry name" value="Nfu_N"/>
    <property type="match status" value="1"/>
</dbReference>
<feature type="chain" id="PRO_5018099016" description="Scaffold protein Nfu/NifU N-terminal domain-containing protein" evidence="2">
    <location>
        <begin position="21"/>
        <end position="219"/>
    </location>
</feature>
<dbReference type="InterPro" id="IPR014824">
    <property type="entry name" value="Nfu/NifU_N"/>
</dbReference>
<dbReference type="PANTHER" id="PTHR11178">
    <property type="entry name" value="IRON-SULFUR CLUSTER SCAFFOLD PROTEIN NFU-RELATED"/>
    <property type="match status" value="1"/>
</dbReference>
<dbReference type="OrthoDB" id="6272490at2759"/>
<dbReference type="SUPFAM" id="SSF110836">
    <property type="entry name" value="Hypothetical protein SAV1430"/>
    <property type="match status" value="1"/>
</dbReference>
<keyword evidence="5" id="KW-1185">Reference proteome</keyword>
<proteinExistence type="inferred from homology"/>
<dbReference type="Proteomes" id="UP000281553">
    <property type="component" value="Unassembled WGS sequence"/>
</dbReference>
<dbReference type="SUPFAM" id="SSF117916">
    <property type="entry name" value="Fe-S cluster assembly (FSCA) domain-like"/>
    <property type="match status" value="1"/>
</dbReference>
<dbReference type="AlphaFoldDB" id="A0A3P7QHL1"/>
<evidence type="ECO:0000259" key="3">
    <source>
        <dbReference type="SMART" id="SM00932"/>
    </source>
</evidence>
<protein>
    <recommendedName>
        <fullName evidence="3">Scaffold protein Nfu/NifU N-terminal domain-containing protein</fullName>
    </recommendedName>
</protein>
<comment type="similarity">
    <text evidence="1">Belongs to the NifU family.</text>
</comment>
<dbReference type="Gene3D" id="3.30.300.130">
    <property type="entry name" value="Fe-S cluster assembly (FSCA)"/>
    <property type="match status" value="1"/>
</dbReference>
<evidence type="ECO:0000313" key="5">
    <source>
        <dbReference type="Proteomes" id="UP000281553"/>
    </source>
</evidence>
<dbReference type="SMART" id="SM00932">
    <property type="entry name" value="Nfu_N"/>
    <property type="match status" value="1"/>
</dbReference>
<name>A0A3P7QHL1_DIBLA</name>
<dbReference type="InterPro" id="IPR036498">
    <property type="entry name" value="Nfu/NifU_N_sf"/>
</dbReference>
<evidence type="ECO:0000313" key="4">
    <source>
        <dbReference type="EMBL" id="VDN29769.1"/>
    </source>
</evidence>
<dbReference type="InterPro" id="IPR034904">
    <property type="entry name" value="FSCA_dom_sf"/>
</dbReference>
<accession>A0A3P7QHL1</accession>
<feature type="signal peptide" evidence="2">
    <location>
        <begin position="1"/>
        <end position="20"/>
    </location>
</feature>
<sequence>MLFFSCVLPFFVHFIGFCEMLRNSLQFLRGFSLANARSTQPLLASLRSLFIQTQDTPNPNSKQFFPGTDVLGSSTRDFPTKSSTTASPLARKLFHITGVDGVMLGPNFVTITKTKDADWSVMNPDIFACLMDFFTSGSPVVVEEKTNPEEEEETDATVLMIKELLDSRIRPTVQEDGGDITFVVRLPPVCLTLPLRLCLLHSAALVTPSSKPRHFGSIR</sequence>
<organism evidence="4 5">
    <name type="scientific">Dibothriocephalus latus</name>
    <name type="common">Fish tapeworm</name>
    <name type="synonym">Diphyllobothrium latum</name>
    <dbReference type="NCBI Taxonomy" id="60516"/>
    <lineage>
        <taxon>Eukaryota</taxon>
        <taxon>Metazoa</taxon>
        <taxon>Spiralia</taxon>
        <taxon>Lophotrochozoa</taxon>
        <taxon>Platyhelminthes</taxon>
        <taxon>Cestoda</taxon>
        <taxon>Eucestoda</taxon>
        <taxon>Diphyllobothriidea</taxon>
        <taxon>Diphyllobothriidae</taxon>
        <taxon>Dibothriocephalus</taxon>
    </lineage>
</organism>
<evidence type="ECO:0000256" key="1">
    <source>
        <dbReference type="ARBA" id="ARBA00006420"/>
    </source>
</evidence>
<feature type="domain" description="Scaffold protein Nfu/NifU N-terminal" evidence="3">
    <location>
        <begin position="51"/>
        <end position="137"/>
    </location>
</feature>
<dbReference type="Gene3D" id="3.30.1370.70">
    <property type="entry name" value="Scaffold protein Nfu/NifU, N-terminal domain"/>
    <property type="match status" value="1"/>
</dbReference>
<dbReference type="GO" id="GO:0005739">
    <property type="term" value="C:mitochondrion"/>
    <property type="evidence" value="ECO:0007669"/>
    <property type="project" value="TreeGrafter"/>
</dbReference>
<dbReference type="EMBL" id="UYRU01079043">
    <property type="protein sequence ID" value="VDN29769.1"/>
    <property type="molecule type" value="Genomic_DNA"/>
</dbReference>
<reference evidence="4 5" key="1">
    <citation type="submission" date="2018-11" db="EMBL/GenBank/DDBJ databases">
        <authorList>
            <consortium name="Pathogen Informatics"/>
        </authorList>
    </citation>
    <scope>NUCLEOTIDE SEQUENCE [LARGE SCALE GENOMIC DNA]</scope>
</reference>
<keyword evidence="2" id="KW-0732">Signal</keyword>
<gene>
    <name evidence="4" type="ORF">DILT_LOCUS15422</name>
</gene>
<evidence type="ECO:0000256" key="2">
    <source>
        <dbReference type="SAM" id="SignalP"/>
    </source>
</evidence>